<name>A0A392MG48_9FABA</name>
<dbReference type="EMBL" id="LXQA010010362">
    <property type="protein sequence ID" value="MCH86470.1"/>
    <property type="molecule type" value="Genomic_DNA"/>
</dbReference>
<evidence type="ECO:0008006" key="4">
    <source>
        <dbReference type="Google" id="ProtNLM"/>
    </source>
</evidence>
<gene>
    <name evidence="2" type="ORF">A2U01_0007327</name>
</gene>
<keyword evidence="1" id="KW-1133">Transmembrane helix</keyword>
<evidence type="ECO:0000256" key="1">
    <source>
        <dbReference type="SAM" id="Phobius"/>
    </source>
</evidence>
<comment type="caution">
    <text evidence="2">The sequence shown here is derived from an EMBL/GenBank/DDBJ whole genome shotgun (WGS) entry which is preliminary data.</text>
</comment>
<feature type="transmembrane region" description="Helical" evidence="1">
    <location>
        <begin position="82"/>
        <end position="104"/>
    </location>
</feature>
<keyword evidence="3" id="KW-1185">Reference proteome</keyword>
<keyword evidence="1" id="KW-0472">Membrane</keyword>
<evidence type="ECO:0000313" key="2">
    <source>
        <dbReference type="EMBL" id="MCH86470.1"/>
    </source>
</evidence>
<protein>
    <recommendedName>
        <fullName evidence="4">Transmembrane protein</fullName>
    </recommendedName>
</protein>
<feature type="transmembrane region" description="Helical" evidence="1">
    <location>
        <begin position="41"/>
        <end position="62"/>
    </location>
</feature>
<reference evidence="2 3" key="1">
    <citation type="journal article" date="2018" name="Front. Plant Sci.">
        <title>Red Clover (Trifolium pratense) and Zigzag Clover (T. medium) - A Picture of Genomic Similarities and Differences.</title>
        <authorList>
            <person name="Dluhosova J."/>
            <person name="Istvanek J."/>
            <person name="Nedelnik J."/>
            <person name="Repkova J."/>
        </authorList>
    </citation>
    <scope>NUCLEOTIDE SEQUENCE [LARGE SCALE GENOMIC DNA]</scope>
    <source>
        <strain evidence="3">cv. 10/8</strain>
        <tissue evidence="2">Leaf</tissue>
    </source>
</reference>
<proteinExistence type="predicted"/>
<dbReference type="Proteomes" id="UP000265520">
    <property type="component" value="Unassembled WGS sequence"/>
</dbReference>
<feature type="transmembrane region" description="Helical" evidence="1">
    <location>
        <begin position="12"/>
        <end position="34"/>
    </location>
</feature>
<sequence>MGSVFGSVGCAANGSVLAGFMGIGVVVTLFVLGFDGGVPPMGCWFCLVLVAGTLGVVVWILGVGRVGCSDGGLCFFQRCLGVMFAMVAVGVFYSGMALMGDFLLIPEASGGLHRARCVGGLQFAQICVECV</sequence>
<evidence type="ECO:0000313" key="3">
    <source>
        <dbReference type="Proteomes" id="UP000265520"/>
    </source>
</evidence>
<organism evidence="2 3">
    <name type="scientific">Trifolium medium</name>
    <dbReference type="NCBI Taxonomy" id="97028"/>
    <lineage>
        <taxon>Eukaryota</taxon>
        <taxon>Viridiplantae</taxon>
        <taxon>Streptophyta</taxon>
        <taxon>Embryophyta</taxon>
        <taxon>Tracheophyta</taxon>
        <taxon>Spermatophyta</taxon>
        <taxon>Magnoliopsida</taxon>
        <taxon>eudicotyledons</taxon>
        <taxon>Gunneridae</taxon>
        <taxon>Pentapetalae</taxon>
        <taxon>rosids</taxon>
        <taxon>fabids</taxon>
        <taxon>Fabales</taxon>
        <taxon>Fabaceae</taxon>
        <taxon>Papilionoideae</taxon>
        <taxon>50 kb inversion clade</taxon>
        <taxon>NPAAA clade</taxon>
        <taxon>Hologalegina</taxon>
        <taxon>IRL clade</taxon>
        <taxon>Trifolieae</taxon>
        <taxon>Trifolium</taxon>
    </lineage>
</organism>
<keyword evidence="1" id="KW-0812">Transmembrane</keyword>
<dbReference type="AlphaFoldDB" id="A0A392MG48"/>
<accession>A0A392MG48</accession>